<keyword evidence="4 11" id="KW-0808">Transferase</keyword>
<dbReference type="GO" id="GO:0005886">
    <property type="term" value="C:plasma membrane"/>
    <property type="evidence" value="ECO:0007669"/>
    <property type="project" value="UniProtKB-SubCell"/>
</dbReference>
<evidence type="ECO:0000313" key="12">
    <source>
        <dbReference type="Proteomes" id="UP000002592"/>
    </source>
</evidence>
<dbReference type="InterPro" id="IPR001173">
    <property type="entry name" value="Glyco_trans_2-like"/>
</dbReference>
<comment type="similarity">
    <text evidence="8">Belongs to the glycosyltransferase 2 family. CrtQ subfamily.</text>
</comment>
<dbReference type="GO" id="GO:0016757">
    <property type="term" value="F:glycosyltransferase activity"/>
    <property type="evidence" value="ECO:0007669"/>
    <property type="project" value="UniProtKB-KW"/>
</dbReference>
<organism evidence="11 12">
    <name type="scientific">Prochlorococcus marinus (strain NATL1A)</name>
    <dbReference type="NCBI Taxonomy" id="167555"/>
    <lineage>
        <taxon>Bacteria</taxon>
        <taxon>Bacillati</taxon>
        <taxon>Cyanobacteriota</taxon>
        <taxon>Cyanophyceae</taxon>
        <taxon>Synechococcales</taxon>
        <taxon>Prochlorococcaceae</taxon>
        <taxon>Prochlorococcus</taxon>
    </lineage>
</organism>
<evidence type="ECO:0000256" key="3">
    <source>
        <dbReference type="ARBA" id="ARBA00022676"/>
    </source>
</evidence>
<dbReference type="InterPro" id="IPR026461">
    <property type="entry name" value="Trfase_2_rSAM/seldom_assoc"/>
</dbReference>
<accession>A2C120</accession>
<feature type="domain" description="Glycosyltransferase 2-like" evidence="10">
    <location>
        <begin position="11"/>
        <end position="109"/>
    </location>
</feature>
<comment type="pathway">
    <text evidence="7">Carotenoid biosynthesis; staphyloxanthin biosynthesis; staphyloxanthin from farnesyl diphosphate: step 4/5.</text>
</comment>
<name>A2C120_PROM1</name>
<comment type="subcellular location">
    <subcellularLocation>
        <location evidence="1">Cell membrane</location>
    </subcellularLocation>
</comment>
<reference evidence="12" key="1">
    <citation type="journal article" date="2007" name="PLoS Genet.">
        <title>Patterns and implications of gene gain and loss in the evolution of Prochlorococcus.</title>
        <authorList>
            <person name="Kettler G.C."/>
            <person name="Martiny A.C."/>
            <person name="Huang K."/>
            <person name="Zucker J."/>
            <person name="Coleman M.L."/>
            <person name="Rodrigue S."/>
            <person name="Chen F."/>
            <person name="Lapidus A."/>
            <person name="Ferriera S."/>
            <person name="Johnson J."/>
            <person name="Steglich C."/>
            <person name="Church G.M."/>
            <person name="Richardson P."/>
            <person name="Chisholm S.W."/>
        </authorList>
    </citation>
    <scope>NUCLEOTIDE SEQUENCE [LARGE SCALE GENOMIC DNA]</scope>
    <source>
        <strain evidence="12">NATL1A</strain>
    </source>
</reference>
<dbReference type="EMBL" id="CP000553">
    <property type="protein sequence ID" value="ABM75180.1"/>
    <property type="molecule type" value="Genomic_DNA"/>
</dbReference>
<dbReference type="PANTHER" id="PTHR43646:SF2">
    <property type="entry name" value="GLYCOSYLTRANSFERASE 2-LIKE DOMAIN-CONTAINING PROTEIN"/>
    <property type="match status" value="1"/>
</dbReference>
<proteinExistence type="inferred from homology"/>
<dbReference type="KEGG" id="pme:NATL1_06181"/>
<evidence type="ECO:0000256" key="1">
    <source>
        <dbReference type="ARBA" id="ARBA00004236"/>
    </source>
</evidence>
<sequence>MARSQKIPDLSIIIPTLNEADHLPLLLADLNEWPYNFELIIVDGGSIDLTISIAQIQGIDVIKSSKKNRGYQLKKGASKARGDWLLFLHADSRLSPSWFKRLSQIIQNKKSENFAWYFDFKIKKHNLEFRFLEIAVALRSHLLQHPYGDQGLLIHKDLYSNTGGYSSLKIMEDIDLITRITKKTKLKRIRENIYTDDIKWRNSNIIKRAIKNAKLRNMWRQGCDIDYLSKEYNS</sequence>
<evidence type="ECO:0000313" key="11">
    <source>
        <dbReference type="EMBL" id="ABM75180.1"/>
    </source>
</evidence>
<dbReference type="AlphaFoldDB" id="A2C120"/>
<dbReference type="PANTHER" id="PTHR43646">
    <property type="entry name" value="GLYCOSYLTRANSFERASE"/>
    <property type="match status" value="1"/>
</dbReference>
<dbReference type="CDD" id="cd02522">
    <property type="entry name" value="GT_2_like_a"/>
    <property type="match status" value="1"/>
</dbReference>
<keyword evidence="2" id="KW-1003">Cell membrane</keyword>
<evidence type="ECO:0000256" key="9">
    <source>
        <dbReference type="ARBA" id="ARBA00040345"/>
    </source>
</evidence>
<dbReference type="RefSeq" id="WP_011823345.1">
    <property type="nucleotide sequence ID" value="NC_008819.1"/>
</dbReference>
<protein>
    <recommendedName>
        <fullName evidence="9">4,4'-diaponeurosporenoate glycosyltransferase</fullName>
    </recommendedName>
</protein>
<keyword evidence="5" id="KW-0472">Membrane</keyword>
<dbReference type="Pfam" id="PF00535">
    <property type="entry name" value="Glycos_transf_2"/>
    <property type="match status" value="1"/>
</dbReference>
<dbReference type="NCBIfam" id="TIGR04283">
    <property type="entry name" value="glyco_like_mftF"/>
    <property type="match status" value="1"/>
</dbReference>
<gene>
    <name evidence="11" type="ordered locus">NATL1_06181</name>
</gene>
<dbReference type="HOGENOM" id="CLU_025996_17_3_3"/>
<evidence type="ECO:0000256" key="4">
    <source>
        <dbReference type="ARBA" id="ARBA00022679"/>
    </source>
</evidence>
<dbReference type="Gene3D" id="3.90.550.10">
    <property type="entry name" value="Spore Coat Polysaccharide Biosynthesis Protein SpsA, Chain A"/>
    <property type="match status" value="1"/>
</dbReference>
<comment type="function">
    <text evidence="6">Catalyzes the glycosylation of 4,4'-diaponeurosporenoate, i.e. the esterification of glucose at the C1'' position with the carboxyl group of 4,4'-diaponeurosporenic acid, to form glycosyl-4,4'-diaponeurosporenoate. This is a step in the biosynthesis of staphyloxanthin, an orange pigment present in most staphylococci strains.</text>
</comment>
<keyword evidence="3" id="KW-0328">Glycosyltransferase</keyword>
<dbReference type="CAZy" id="GT2">
    <property type="family name" value="Glycosyltransferase Family 2"/>
</dbReference>
<evidence type="ECO:0000259" key="10">
    <source>
        <dbReference type="Pfam" id="PF00535"/>
    </source>
</evidence>
<dbReference type="SUPFAM" id="SSF53448">
    <property type="entry name" value="Nucleotide-diphospho-sugar transferases"/>
    <property type="match status" value="1"/>
</dbReference>
<dbReference type="Proteomes" id="UP000002592">
    <property type="component" value="Chromosome"/>
</dbReference>
<evidence type="ECO:0000256" key="5">
    <source>
        <dbReference type="ARBA" id="ARBA00023136"/>
    </source>
</evidence>
<dbReference type="eggNOG" id="COG1215">
    <property type="taxonomic scope" value="Bacteria"/>
</dbReference>
<evidence type="ECO:0000256" key="6">
    <source>
        <dbReference type="ARBA" id="ARBA00037281"/>
    </source>
</evidence>
<evidence type="ECO:0000256" key="8">
    <source>
        <dbReference type="ARBA" id="ARBA00038120"/>
    </source>
</evidence>
<evidence type="ECO:0000256" key="2">
    <source>
        <dbReference type="ARBA" id="ARBA00022475"/>
    </source>
</evidence>
<evidence type="ECO:0000256" key="7">
    <source>
        <dbReference type="ARBA" id="ARBA00037904"/>
    </source>
</evidence>
<dbReference type="InterPro" id="IPR029044">
    <property type="entry name" value="Nucleotide-diphossugar_trans"/>
</dbReference>